<dbReference type="Pfam" id="PF11744">
    <property type="entry name" value="ALMT"/>
    <property type="match status" value="1"/>
</dbReference>
<proteinExistence type="inferred from homology"/>
<evidence type="ECO:0000313" key="11">
    <source>
        <dbReference type="Proteomes" id="UP001179952"/>
    </source>
</evidence>
<reference evidence="10" key="2">
    <citation type="submission" date="2023-06" db="EMBL/GenBank/DDBJ databases">
        <authorList>
            <person name="Ma L."/>
            <person name="Liu K.-W."/>
            <person name="Li Z."/>
            <person name="Hsiao Y.-Y."/>
            <person name="Qi Y."/>
            <person name="Fu T."/>
            <person name="Tang G."/>
            <person name="Zhang D."/>
            <person name="Sun W.-H."/>
            <person name="Liu D.-K."/>
            <person name="Li Y."/>
            <person name="Chen G.-Z."/>
            <person name="Liu X.-D."/>
            <person name="Liao X.-Y."/>
            <person name="Jiang Y.-T."/>
            <person name="Yu X."/>
            <person name="Hao Y."/>
            <person name="Huang J."/>
            <person name="Zhao X.-W."/>
            <person name="Ke S."/>
            <person name="Chen Y.-Y."/>
            <person name="Wu W.-L."/>
            <person name="Hsu J.-L."/>
            <person name="Lin Y.-F."/>
            <person name="Huang M.-D."/>
            <person name="Li C.-Y."/>
            <person name="Huang L."/>
            <person name="Wang Z.-W."/>
            <person name="Zhao X."/>
            <person name="Zhong W.-Y."/>
            <person name="Peng D.-H."/>
            <person name="Ahmad S."/>
            <person name="Lan S."/>
            <person name="Zhang J.-S."/>
            <person name="Tsai W.-C."/>
            <person name="Van De Peer Y."/>
            <person name="Liu Z.-J."/>
        </authorList>
    </citation>
    <scope>NUCLEOTIDE SEQUENCE</scope>
    <source>
        <strain evidence="10">SCP</strain>
        <tissue evidence="10">Leaves</tissue>
    </source>
</reference>
<dbReference type="GO" id="GO:0016020">
    <property type="term" value="C:membrane"/>
    <property type="evidence" value="ECO:0007669"/>
    <property type="project" value="UniProtKB-SubCell"/>
</dbReference>
<evidence type="ECO:0000256" key="9">
    <source>
        <dbReference type="SAM" id="Phobius"/>
    </source>
</evidence>
<comment type="caution">
    <text evidence="10">The sequence shown here is derived from an EMBL/GenBank/DDBJ whole genome shotgun (WGS) entry which is preliminary data.</text>
</comment>
<evidence type="ECO:0000256" key="8">
    <source>
        <dbReference type="ARBA" id="ARBA00023303"/>
    </source>
</evidence>
<accession>A0AAV9BPM2</accession>
<dbReference type="Proteomes" id="UP001179952">
    <property type="component" value="Unassembled WGS sequence"/>
</dbReference>
<keyword evidence="6" id="KW-0406">Ion transport</keyword>
<sequence>MGTETSRRLIHGAKVGFALIVVSLLYILEVVHDKLGDNAMWAVMTVVVVFEFSSGILFESD</sequence>
<keyword evidence="11" id="KW-1185">Reference proteome</keyword>
<organism evidence="10 11">
    <name type="scientific">Acorus gramineus</name>
    <name type="common">Dwarf sweet flag</name>
    <dbReference type="NCBI Taxonomy" id="55184"/>
    <lineage>
        <taxon>Eukaryota</taxon>
        <taxon>Viridiplantae</taxon>
        <taxon>Streptophyta</taxon>
        <taxon>Embryophyta</taxon>
        <taxon>Tracheophyta</taxon>
        <taxon>Spermatophyta</taxon>
        <taxon>Magnoliopsida</taxon>
        <taxon>Liliopsida</taxon>
        <taxon>Acoraceae</taxon>
        <taxon>Acorus</taxon>
    </lineage>
</organism>
<reference evidence="10" key="1">
    <citation type="journal article" date="2023" name="Nat. Commun.">
        <title>Diploid and tetraploid genomes of Acorus and the evolution of monocots.</title>
        <authorList>
            <person name="Ma L."/>
            <person name="Liu K.W."/>
            <person name="Li Z."/>
            <person name="Hsiao Y.Y."/>
            <person name="Qi Y."/>
            <person name="Fu T."/>
            <person name="Tang G.D."/>
            <person name="Zhang D."/>
            <person name="Sun W.H."/>
            <person name="Liu D.K."/>
            <person name="Li Y."/>
            <person name="Chen G.Z."/>
            <person name="Liu X.D."/>
            <person name="Liao X.Y."/>
            <person name="Jiang Y.T."/>
            <person name="Yu X."/>
            <person name="Hao Y."/>
            <person name="Huang J."/>
            <person name="Zhao X.W."/>
            <person name="Ke S."/>
            <person name="Chen Y.Y."/>
            <person name="Wu W.L."/>
            <person name="Hsu J.L."/>
            <person name="Lin Y.F."/>
            <person name="Huang M.D."/>
            <person name="Li C.Y."/>
            <person name="Huang L."/>
            <person name="Wang Z.W."/>
            <person name="Zhao X."/>
            <person name="Zhong W.Y."/>
            <person name="Peng D.H."/>
            <person name="Ahmad S."/>
            <person name="Lan S."/>
            <person name="Zhang J.S."/>
            <person name="Tsai W.C."/>
            <person name="Van de Peer Y."/>
            <person name="Liu Z.J."/>
        </authorList>
    </citation>
    <scope>NUCLEOTIDE SEQUENCE</scope>
    <source>
        <strain evidence="10">SCP</strain>
    </source>
</reference>
<evidence type="ECO:0000313" key="10">
    <source>
        <dbReference type="EMBL" id="KAK1278019.1"/>
    </source>
</evidence>
<evidence type="ECO:0000256" key="1">
    <source>
        <dbReference type="ARBA" id="ARBA00004141"/>
    </source>
</evidence>
<evidence type="ECO:0000256" key="3">
    <source>
        <dbReference type="ARBA" id="ARBA00022448"/>
    </source>
</evidence>
<dbReference type="AlphaFoldDB" id="A0AAV9BPM2"/>
<keyword evidence="5 9" id="KW-1133">Transmembrane helix</keyword>
<gene>
    <name evidence="10" type="ORF">QJS04_geneDACA022671</name>
</gene>
<dbReference type="EMBL" id="JAUJYN010000002">
    <property type="protein sequence ID" value="KAK1278019.1"/>
    <property type="molecule type" value="Genomic_DNA"/>
</dbReference>
<dbReference type="PANTHER" id="PTHR31086">
    <property type="entry name" value="ALUMINUM-ACTIVATED MALATE TRANSPORTER 10"/>
    <property type="match status" value="1"/>
</dbReference>
<keyword evidence="3" id="KW-0813">Transport</keyword>
<dbReference type="GO" id="GO:0034220">
    <property type="term" value="P:monoatomic ion transmembrane transport"/>
    <property type="evidence" value="ECO:0007669"/>
    <property type="project" value="UniProtKB-KW"/>
</dbReference>
<comment type="similarity">
    <text evidence="2">Belongs to the aromatic acid exporter (TC 2.A.85) family.</text>
</comment>
<keyword evidence="4 9" id="KW-0812">Transmembrane</keyword>
<name>A0AAV9BPM2_ACOGR</name>
<evidence type="ECO:0000256" key="5">
    <source>
        <dbReference type="ARBA" id="ARBA00022989"/>
    </source>
</evidence>
<feature type="transmembrane region" description="Helical" evidence="9">
    <location>
        <begin position="12"/>
        <end position="28"/>
    </location>
</feature>
<dbReference type="GO" id="GO:0015743">
    <property type="term" value="P:malate transport"/>
    <property type="evidence" value="ECO:0007669"/>
    <property type="project" value="InterPro"/>
</dbReference>
<evidence type="ECO:0000256" key="4">
    <source>
        <dbReference type="ARBA" id="ARBA00022692"/>
    </source>
</evidence>
<keyword evidence="7 9" id="KW-0472">Membrane</keyword>
<evidence type="ECO:0000256" key="2">
    <source>
        <dbReference type="ARBA" id="ARBA00007079"/>
    </source>
</evidence>
<feature type="transmembrane region" description="Helical" evidence="9">
    <location>
        <begin position="40"/>
        <end position="58"/>
    </location>
</feature>
<dbReference type="InterPro" id="IPR020966">
    <property type="entry name" value="ALMT"/>
</dbReference>
<protein>
    <submittedName>
        <fullName evidence="10">Aluminum-activated malate transporter 13</fullName>
    </submittedName>
</protein>
<keyword evidence="8" id="KW-0407">Ion channel</keyword>
<evidence type="ECO:0000256" key="6">
    <source>
        <dbReference type="ARBA" id="ARBA00023065"/>
    </source>
</evidence>
<evidence type="ECO:0000256" key="7">
    <source>
        <dbReference type="ARBA" id="ARBA00023136"/>
    </source>
</evidence>
<comment type="subcellular location">
    <subcellularLocation>
        <location evidence="1">Membrane</location>
        <topology evidence="1">Multi-pass membrane protein</topology>
    </subcellularLocation>
</comment>